<reference evidence="2 3" key="2">
    <citation type="submission" date="2014-05" db="EMBL/GenBank/DDBJ databases">
        <title>Genome sequence of the 3-chlorobenzoate degrading bacterium Pseudomonas knackmussii B13 shows multiple evidence for horizontal gene transfer.</title>
        <authorList>
            <person name="Miyazaki R."/>
            <person name="Bertelli C."/>
            <person name="Falquet L."/>
            <person name="Robinson-Rechavi M."/>
            <person name="Gharib W."/>
            <person name="Roy S."/>
            <person name="Van der Meer J.R."/>
        </authorList>
    </citation>
    <scope>NUCLEOTIDE SEQUENCE [LARGE SCALE GENOMIC DNA]</scope>
    <source>
        <strain evidence="2 3">B13</strain>
    </source>
</reference>
<name>A0A024HIS5_PSEKB</name>
<sequence length="31" mass="3491">MDVPYIILAFVCFGLIFGLAYGCQALSRRRP</sequence>
<dbReference type="EMBL" id="HG322950">
    <property type="protein sequence ID" value="CDF84407.1"/>
    <property type="molecule type" value="Genomic_DNA"/>
</dbReference>
<dbReference type="HOGENOM" id="CLU_221255_0_0_6"/>
<evidence type="ECO:0000256" key="1">
    <source>
        <dbReference type="SAM" id="Phobius"/>
    </source>
</evidence>
<reference evidence="2 3" key="1">
    <citation type="submission" date="2013-03" db="EMBL/GenBank/DDBJ databases">
        <authorList>
            <person name="Linke B."/>
        </authorList>
    </citation>
    <scope>NUCLEOTIDE SEQUENCE [LARGE SCALE GENOMIC DNA]</scope>
    <source>
        <strain evidence="2 3">B13</strain>
    </source>
</reference>
<dbReference type="KEGG" id="pkc:PKB_3060"/>
<proteinExistence type="predicted"/>
<gene>
    <name evidence="2" type="ORF">PKB_3060</name>
</gene>
<keyword evidence="1" id="KW-0812">Transmembrane</keyword>
<dbReference type="Proteomes" id="UP000025241">
    <property type="component" value="Chromosome I"/>
</dbReference>
<dbReference type="STRING" id="1301098.PKB_3060"/>
<organism evidence="2 3">
    <name type="scientific">Pseudomonas knackmussii (strain DSM 6978 / CCUG 54928 / LMG 23759 / B13)</name>
    <dbReference type="NCBI Taxonomy" id="1301098"/>
    <lineage>
        <taxon>Bacteria</taxon>
        <taxon>Pseudomonadati</taxon>
        <taxon>Pseudomonadota</taxon>
        <taxon>Gammaproteobacteria</taxon>
        <taxon>Pseudomonadales</taxon>
        <taxon>Pseudomonadaceae</taxon>
        <taxon>Pseudomonas</taxon>
    </lineage>
</organism>
<evidence type="ECO:0000313" key="3">
    <source>
        <dbReference type="Proteomes" id="UP000025241"/>
    </source>
</evidence>
<dbReference type="AlphaFoldDB" id="A0A024HIS5"/>
<keyword evidence="1" id="KW-0472">Membrane</keyword>
<evidence type="ECO:0000313" key="2">
    <source>
        <dbReference type="EMBL" id="CDF84407.1"/>
    </source>
</evidence>
<keyword evidence="1" id="KW-1133">Transmembrane helix</keyword>
<feature type="transmembrane region" description="Helical" evidence="1">
    <location>
        <begin position="6"/>
        <end position="26"/>
    </location>
</feature>
<keyword evidence="3" id="KW-1185">Reference proteome</keyword>
<accession>A0A024HIS5</accession>
<protein>
    <submittedName>
        <fullName evidence="2">Hypothetical membrane protein</fullName>
    </submittedName>
</protein>